<protein>
    <recommendedName>
        <fullName evidence="1">N-acetyltransferase domain-containing protein</fullName>
    </recommendedName>
</protein>
<comment type="caution">
    <text evidence="2">The sequence shown here is derived from an EMBL/GenBank/DDBJ whole genome shotgun (WGS) entry which is preliminary data.</text>
</comment>
<evidence type="ECO:0000313" key="2">
    <source>
        <dbReference type="EMBL" id="PIR12975.1"/>
    </source>
</evidence>
<dbReference type="InterPro" id="IPR000182">
    <property type="entry name" value="GNAT_dom"/>
</dbReference>
<dbReference type="SUPFAM" id="SSF55729">
    <property type="entry name" value="Acyl-CoA N-acyltransferases (Nat)"/>
    <property type="match status" value="1"/>
</dbReference>
<dbReference type="CDD" id="cd04301">
    <property type="entry name" value="NAT_SF"/>
    <property type="match status" value="1"/>
</dbReference>
<dbReference type="GO" id="GO:0016747">
    <property type="term" value="F:acyltransferase activity, transferring groups other than amino-acyl groups"/>
    <property type="evidence" value="ECO:0007669"/>
    <property type="project" value="InterPro"/>
</dbReference>
<organism evidence="2 3">
    <name type="scientific">Candidatus Falkowbacteria bacterium CG11_big_fil_rev_8_21_14_0_20_39_10</name>
    <dbReference type="NCBI Taxonomy" id="1974570"/>
    <lineage>
        <taxon>Bacteria</taxon>
        <taxon>Candidatus Falkowiibacteriota</taxon>
    </lineage>
</organism>
<dbReference type="InterPro" id="IPR016181">
    <property type="entry name" value="Acyl_CoA_acyltransferase"/>
</dbReference>
<dbReference type="EMBL" id="PCWW01000063">
    <property type="protein sequence ID" value="PIR12975.1"/>
    <property type="molecule type" value="Genomic_DNA"/>
</dbReference>
<evidence type="ECO:0000313" key="3">
    <source>
        <dbReference type="Proteomes" id="UP000230869"/>
    </source>
</evidence>
<dbReference type="Pfam" id="PF00583">
    <property type="entry name" value="Acetyltransf_1"/>
    <property type="match status" value="1"/>
</dbReference>
<sequence>MLDKKNNLVRKAKPEDSKRIWEIRNHPEIRKLSNNPREFSFAEHDPRFEKKYFSNQKHYCFILENEDARVVGYCRIDFDSDNDNYIISIALDPEHHGKGLGTKLLSAAVEMFPAEKEILAEIHKENIISVKLFKKVGFVYFNEDEKNYYYKLKK</sequence>
<gene>
    <name evidence="2" type="ORF">COV49_03665</name>
</gene>
<dbReference type="Proteomes" id="UP000230869">
    <property type="component" value="Unassembled WGS sequence"/>
</dbReference>
<accession>A0A2M6K8G4</accession>
<dbReference type="PANTHER" id="PTHR43415:SF3">
    <property type="entry name" value="GNAT-FAMILY ACETYLTRANSFERASE"/>
    <property type="match status" value="1"/>
</dbReference>
<dbReference type="Gene3D" id="3.40.630.30">
    <property type="match status" value="1"/>
</dbReference>
<reference evidence="2 3" key="1">
    <citation type="submission" date="2017-09" db="EMBL/GenBank/DDBJ databases">
        <title>Depth-based differentiation of microbial function through sediment-hosted aquifers and enrichment of novel symbionts in the deep terrestrial subsurface.</title>
        <authorList>
            <person name="Probst A.J."/>
            <person name="Ladd B."/>
            <person name="Jarett J.K."/>
            <person name="Geller-Mcgrath D.E."/>
            <person name="Sieber C.M."/>
            <person name="Emerson J.B."/>
            <person name="Anantharaman K."/>
            <person name="Thomas B.C."/>
            <person name="Malmstrom R."/>
            <person name="Stieglmeier M."/>
            <person name="Klingl A."/>
            <person name="Woyke T."/>
            <person name="Ryan C.M."/>
            <person name="Banfield J.F."/>
        </authorList>
    </citation>
    <scope>NUCLEOTIDE SEQUENCE [LARGE SCALE GENOMIC DNA]</scope>
    <source>
        <strain evidence="2">CG11_big_fil_rev_8_21_14_0_20_39_10</strain>
    </source>
</reference>
<dbReference type="PANTHER" id="PTHR43415">
    <property type="entry name" value="SPERMIDINE N(1)-ACETYLTRANSFERASE"/>
    <property type="match status" value="1"/>
</dbReference>
<dbReference type="AlphaFoldDB" id="A0A2M6K8G4"/>
<name>A0A2M6K8G4_9BACT</name>
<proteinExistence type="predicted"/>
<evidence type="ECO:0000259" key="1">
    <source>
        <dbReference type="PROSITE" id="PS51186"/>
    </source>
</evidence>
<dbReference type="PROSITE" id="PS51186">
    <property type="entry name" value="GNAT"/>
    <property type="match status" value="1"/>
</dbReference>
<feature type="domain" description="N-acetyltransferase" evidence="1">
    <location>
        <begin position="7"/>
        <end position="154"/>
    </location>
</feature>